<name>A0A1M6M9Y8_9BACT</name>
<reference evidence="1 2" key="1">
    <citation type="submission" date="2016-11" db="EMBL/GenBank/DDBJ databases">
        <authorList>
            <person name="Jaros S."/>
            <person name="Januszkiewicz K."/>
            <person name="Wedrychowicz H."/>
        </authorList>
    </citation>
    <scope>NUCLEOTIDE SEQUENCE [LARGE SCALE GENOMIC DNA]</scope>
    <source>
        <strain evidence="1 2">DSM 18772</strain>
    </source>
</reference>
<dbReference type="Proteomes" id="UP000184510">
    <property type="component" value="Unassembled WGS sequence"/>
</dbReference>
<evidence type="ECO:0000313" key="1">
    <source>
        <dbReference type="EMBL" id="SHJ80251.1"/>
    </source>
</evidence>
<accession>A0A1M6M9Y8</accession>
<evidence type="ECO:0000313" key="2">
    <source>
        <dbReference type="Proteomes" id="UP000184510"/>
    </source>
</evidence>
<proteinExistence type="predicted"/>
<keyword evidence="2" id="KW-1185">Reference proteome</keyword>
<gene>
    <name evidence="1" type="ORF">SAMN02745181_2660</name>
</gene>
<dbReference type="InParanoid" id="A0A1M6M9Y8"/>
<evidence type="ECO:0008006" key="3">
    <source>
        <dbReference type="Google" id="ProtNLM"/>
    </source>
</evidence>
<dbReference type="AlphaFoldDB" id="A0A1M6M9Y8"/>
<organism evidence="1 2">
    <name type="scientific">Rubritalea squalenifaciens DSM 18772</name>
    <dbReference type="NCBI Taxonomy" id="1123071"/>
    <lineage>
        <taxon>Bacteria</taxon>
        <taxon>Pseudomonadati</taxon>
        <taxon>Verrucomicrobiota</taxon>
        <taxon>Verrucomicrobiia</taxon>
        <taxon>Verrucomicrobiales</taxon>
        <taxon>Rubritaleaceae</taxon>
        <taxon>Rubritalea</taxon>
    </lineage>
</organism>
<dbReference type="EMBL" id="FQYR01000004">
    <property type="protein sequence ID" value="SHJ80251.1"/>
    <property type="molecule type" value="Genomic_DNA"/>
</dbReference>
<dbReference type="STRING" id="1123071.SAMN02745181_2660"/>
<protein>
    <recommendedName>
        <fullName evidence="3">AsmA-like C-terminal region</fullName>
    </recommendedName>
</protein>
<sequence>MMKGLGWKLSALFCVLLVSALAVGYNRVLAYIHSSEFSEAMSLKVGDLMGAEGEFEKFTWNGMHGENDGFTAVSDGGLAKLEAENLSLDVKCDFLQREEWELRNVEVGALQVDLDLTKEFNKPRVRDAAEGLLEQFLPKRAALYDATILRAGAKILTEGGDYEMKDVQVELVKQDGSAAYDASLSGGYFKMPLEMLGKAYLKDGQVRFLNNRLHIDKADFEVFDTGKLGLEGEVDFNEEGSGYALMGALENLQCADVIPEDWKQQLFGEFAATFSIEPRSDNEPVIKGEIMIKDGKLTALPILDSIAAFTMVRDFKTLRFSNFRCHFEKVGQELKLNDIYMHCDGLIRVEGALTIDGDKLDGKFYVGLTPGTLSHIPGAEDKVFLPGKEGMSWTTVVIGGTTADVKEDLSGRLLAAAGDRMLEMVGGKQMLKYGGEVVGKVPGGNKVMESGKNVLEAGKDVLTGDKDPVQAGSDVLQQGLNSIFGGGDEPEEEKKKK</sequence>